<protein>
    <submittedName>
        <fullName evidence="13">Centrosome-associated zinc finger protein CP190</fullName>
    </submittedName>
</protein>
<dbReference type="GO" id="GO:0005634">
    <property type="term" value="C:nucleus"/>
    <property type="evidence" value="ECO:0007669"/>
    <property type="project" value="UniProtKB-SubCell"/>
</dbReference>
<evidence type="ECO:0000256" key="5">
    <source>
        <dbReference type="ARBA" id="ARBA00022833"/>
    </source>
</evidence>
<feature type="domain" description="BTB" evidence="9">
    <location>
        <begin position="32"/>
        <end position="100"/>
    </location>
</feature>
<evidence type="ECO:0000256" key="2">
    <source>
        <dbReference type="ARBA" id="ARBA00022723"/>
    </source>
</evidence>
<sequence length="1205" mass="135604">MVEQGNKQVRVDNWGTFFLQRLQVFFAKTDYCDLTLQFDGNVQLKVHRLVMNACTEYFQYLEDTFPASEENTIMMPAGLQSDVIVPIVNFLYTGMLEFHVSLYERLFKAAEMMNITILTKLLAAQRSEKALKPKHDPVPPKRQPPPPAVKQELPNTLPGRKVPVWKRKTAPAAAASSPVGSSQSTSHMFSETPQKSTCWKVADTFDNTPKPTRFEWPEDDLPPINFLDTSFEDISYTSKPLLTKEDEEKIKPTFDDLRNNVELPKKSGSSKSATNEDVNFRDIEEFAKEQKIRSAMFEDPDDTNNDSGLKRKIEQPSPPTKKIKFNNKISVETATSSDIDHTKIVAEILKKYPDLVKKNKNIKLKIMPGNKESGGDKKIVNAVIEPIKQSPPQLEPVARPAKPLPSTKKEIPILKKRSSKVVPDDDDDGPWVCVKCVSEHGEVPEFVLYYLYRKHMTDVHDEVFDTRLCKYCGRQCNNHTLMLYHLYTKHALRPPATYNFPKCNKCPYIAISPARLTKHKESHGPNETQCQGCHLAFLNHQFLTSHVRITGHYGKPGRVTYDCHFCMKKLQSGMTLLSHIKRSHYNEALRDGIICFEDIDNLEDLEGEEEHVGYISSEVIDSNAIQKEKVNIISNVKVSPTHSIQGTRQETQLIPLEASSEAEALNNVASGIATSLGLVDIVVLDENEQYILQDGQSEQTEFLIPNLAHEQSFSGQVITTQNSSVIQQGMIQSSTGQISSTDELVMVLADHDYPDGHEGESSENSNIVVLYSHPVDGQEGQYITSQGNLMVNSQTGMLELRNSSIATTTASQMIVTNSVETPIESIELIQREIENHEGLKQEPYFEEDRKPEIHQVAETVVTKLHNMPDIHAESEESQIEVHQTEESLTTIQPEEQHVEPSVEELPSSQTEEIQNDFHEEKDTSEDNVDGTMNVNSEEPMDIDEIENKTAEGEVQDESFVQEPSDEPPSQVTSDIQLSVDTNSGLENQTVENTAELALQTEEGLDIIPPEKVPPELEAAINNEISNSIQKGPFELQLSPKQTTDEQQPPDQTEKVDEPMEVDGPVKEVANEEPVVEQQAEASIEEQPEPVINEPENQNSPEECQEKDQEDSETIENSNDKIITSTVEESAEKVVQSKSLPQVDKSILDDWEDDTDSQQSEKNVTESESQDSQMSNEKDNPAPSAVEKVNKLMDDWDDDDEEEKKE</sequence>
<feature type="compositionally biased region" description="Low complexity" evidence="8">
    <location>
        <begin position="170"/>
        <end position="186"/>
    </location>
</feature>
<dbReference type="RefSeq" id="XP_050511488.1">
    <property type="nucleotide sequence ID" value="XM_050655531.1"/>
</dbReference>
<feature type="region of interest" description="Disordered" evidence="8">
    <location>
        <begin position="292"/>
        <end position="322"/>
    </location>
</feature>
<dbReference type="OrthoDB" id="10069414at2759"/>
<dbReference type="SMART" id="SM00225">
    <property type="entry name" value="BTB"/>
    <property type="match status" value="1"/>
</dbReference>
<dbReference type="RefSeq" id="XP_050511487.1">
    <property type="nucleotide sequence ID" value="XM_050655530.1"/>
</dbReference>
<keyword evidence="6" id="KW-0539">Nucleus</keyword>
<evidence type="ECO:0000256" key="4">
    <source>
        <dbReference type="ARBA" id="ARBA00022771"/>
    </source>
</evidence>
<accession>A0A6P7FVB5</accession>
<dbReference type="SMART" id="SM00355">
    <property type="entry name" value="ZnF_C2H2"/>
    <property type="match status" value="5"/>
</dbReference>
<dbReference type="InterPro" id="IPR050888">
    <property type="entry name" value="ZnF_C2H2-type_TF"/>
</dbReference>
<feature type="compositionally biased region" description="Polar residues" evidence="8">
    <location>
        <begin position="267"/>
        <end position="277"/>
    </location>
</feature>
<dbReference type="Pfam" id="PF00651">
    <property type="entry name" value="BTB"/>
    <property type="match status" value="1"/>
</dbReference>
<feature type="compositionally biased region" description="Polar residues" evidence="8">
    <location>
        <begin position="967"/>
        <end position="989"/>
    </location>
</feature>
<reference evidence="13" key="1">
    <citation type="submission" date="2025-04" db="UniProtKB">
        <authorList>
            <consortium name="RefSeq"/>
        </authorList>
    </citation>
    <scope>IDENTIFICATION</scope>
</reference>
<dbReference type="Gene3D" id="3.30.710.10">
    <property type="entry name" value="Potassium Channel Kv1.1, Chain A"/>
    <property type="match status" value="1"/>
</dbReference>
<dbReference type="FunCoup" id="A0A6P7FVB5">
    <property type="interactions" value="171"/>
</dbReference>
<proteinExistence type="predicted"/>
<dbReference type="EnsemblMetazoa" id="XM_050655531.1">
    <property type="protein sequence ID" value="XP_050511488.1"/>
    <property type="gene ID" value="LOC114334559"/>
</dbReference>
<evidence type="ECO:0000313" key="11">
    <source>
        <dbReference type="EnsemblMetazoa" id="XP_050511487.1"/>
    </source>
</evidence>
<gene>
    <name evidence="13" type="primary">LOC114334559</name>
</gene>
<dbReference type="CTD" id="41848"/>
<dbReference type="InterPro" id="IPR013087">
    <property type="entry name" value="Znf_C2H2_type"/>
</dbReference>
<dbReference type="InParanoid" id="A0A6P7FVB5"/>
<dbReference type="Proteomes" id="UP001652700">
    <property type="component" value="Unplaced"/>
</dbReference>
<dbReference type="InterPro" id="IPR000210">
    <property type="entry name" value="BTB/POZ_dom"/>
</dbReference>
<comment type="subcellular location">
    <subcellularLocation>
        <location evidence="1">Nucleus</location>
    </subcellularLocation>
</comment>
<dbReference type="EnsemblMetazoa" id="XM_050655530.1">
    <property type="protein sequence ID" value="XP_050511487.1"/>
    <property type="gene ID" value="LOC114334559"/>
</dbReference>
<keyword evidence="3" id="KW-0677">Repeat</keyword>
<feature type="compositionally biased region" description="Basic and acidic residues" evidence="8">
    <location>
        <begin position="253"/>
        <end position="265"/>
    </location>
</feature>
<reference evidence="11" key="2">
    <citation type="submission" date="2025-05" db="UniProtKB">
        <authorList>
            <consortium name="EnsemblMetazoa"/>
        </authorList>
    </citation>
    <scope>IDENTIFICATION</scope>
</reference>
<keyword evidence="12" id="KW-1185">Reference proteome</keyword>
<dbReference type="Gene3D" id="3.30.160.60">
    <property type="entry name" value="Classic Zinc Finger"/>
    <property type="match status" value="1"/>
</dbReference>
<dbReference type="GeneID" id="114334559"/>
<keyword evidence="2" id="KW-0479">Metal-binding</keyword>
<name>A0A6P7FVB5_DIAVI</name>
<evidence type="ECO:0000256" key="3">
    <source>
        <dbReference type="ARBA" id="ARBA00022737"/>
    </source>
</evidence>
<dbReference type="GO" id="GO:0008270">
    <property type="term" value="F:zinc ion binding"/>
    <property type="evidence" value="ECO:0007669"/>
    <property type="project" value="UniProtKB-KW"/>
</dbReference>
<dbReference type="PROSITE" id="PS00028">
    <property type="entry name" value="ZINC_FINGER_C2H2_1"/>
    <property type="match status" value="3"/>
</dbReference>
<evidence type="ECO:0000256" key="6">
    <source>
        <dbReference type="ARBA" id="ARBA00023242"/>
    </source>
</evidence>
<evidence type="ECO:0000259" key="10">
    <source>
        <dbReference type="PROSITE" id="PS50157"/>
    </source>
</evidence>
<feature type="compositionally biased region" description="Basic and acidic residues" evidence="8">
    <location>
        <begin position="129"/>
        <end position="139"/>
    </location>
</feature>
<keyword evidence="5" id="KW-0862">Zinc</keyword>
<evidence type="ECO:0000256" key="1">
    <source>
        <dbReference type="ARBA" id="ARBA00004123"/>
    </source>
</evidence>
<dbReference type="SUPFAM" id="SSF54695">
    <property type="entry name" value="POZ domain"/>
    <property type="match status" value="1"/>
</dbReference>
<evidence type="ECO:0000313" key="12">
    <source>
        <dbReference type="Proteomes" id="UP001652700"/>
    </source>
</evidence>
<evidence type="ECO:0000313" key="13">
    <source>
        <dbReference type="RefSeq" id="XP_028140429.1"/>
    </source>
</evidence>
<evidence type="ECO:0000256" key="8">
    <source>
        <dbReference type="SAM" id="MobiDB-lite"/>
    </source>
</evidence>
<dbReference type="RefSeq" id="XP_028140429.1">
    <property type="nucleotide sequence ID" value="XM_028284628.1"/>
</dbReference>
<feature type="compositionally biased region" description="Acidic residues" evidence="8">
    <location>
        <begin position="1102"/>
        <end position="1113"/>
    </location>
</feature>
<keyword evidence="4 7" id="KW-0863">Zinc-finger</keyword>
<feature type="compositionally biased region" description="Polar residues" evidence="8">
    <location>
        <begin position="1114"/>
        <end position="1127"/>
    </location>
</feature>
<feature type="region of interest" description="Disordered" evidence="8">
    <location>
        <begin position="253"/>
        <end position="280"/>
    </location>
</feature>
<dbReference type="AlphaFoldDB" id="A0A6P7FVB5"/>
<dbReference type="PROSITE" id="PS50157">
    <property type="entry name" value="ZINC_FINGER_C2H2_2"/>
    <property type="match status" value="1"/>
</dbReference>
<dbReference type="PANTHER" id="PTHR24406">
    <property type="entry name" value="TRANSCRIPTIONAL REPRESSOR CTCFL-RELATED"/>
    <property type="match status" value="1"/>
</dbReference>
<feature type="region of interest" description="Disordered" evidence="8">
    <location>
        <begin position="1001"/>
        <end position="1205"/>
    </location>
</feature>
<dbReference type="InterPro" id="IPR011333">
    <property type="entry name" value="SKP1/BTB/POZ_sf"/>
</dbReference>
<feature type="region of interest" description="Disordered" evidence="8">
    <location>
        <begin position="873"/>
        <end position="989"/>
    </location>
</feature>
<dbReference type="PROSITE" id="PS50097">
    <property type="entry name" value="BTB"/>
    <property type="match status" value="1"/>
</dbReference>
<feature type="compositionally biased region" description="Polar residues" evidence="8">
    <location>
        <begin position="1156"/>
        <end position="1174"/>
    </location>
</feature>
<feature type="compositionally biased region" description="Basic and acidic residues" evidence="8">
    <location>
        <begin position="1051"/>
        <end position="1069"/>
    </location>
</feature>
<organism evidence="13">
    <name type="scientific">Diabrotica virgifera virgifera</name>
    <name type="common">western corn rootworm</name>
    <dbReference type="NCBI Taxonomy" id="50390"/>
    <lineage>
        <taxon>Eukaryota</taxon>
        <taxon>Metazoa</taxon>
        <taxon>Ecdysozoa</taxon>
        <taxon>Arthropoda</taxon>
        <taxon>Hexapoda</taxon>
        <taxon>Insecta</taxon>
        <taxon>Pterygota</taxon>
        <taxon>Neoptera</taxon>
        <taxon>Endopterygota</taxon>
        <taxon>Coleoptera</taxon>
        <taxon>Polyphaga</taxon>
        <taxon>Cucujiformia</taxon>
        <taxon>Chrysomeloidea</taxon>
        <taxon>Chrysomelidae</taxon>
        <taxon>Galerucinae</taxon>
        <taxon>Diabroticina</taxon>
        <taxon>Diabroticites</taxon>
        <taxon>Diabrotica</taxon>
    </lineage>
</organism>
<evidence type="ECO:0000259" key="9">
    <source>
        <dbReference type="PROSITE" id="PS50097"/>
    </source>
</evidence>
<feature type="region of interest" description="Disordered" evidence="8">
    <location>
        <begin position="129"/>
        <end position="191"/>
    </location>
</feature>
<feature type="domain" description="C2H2-type" evidence="10">
    <location>
        <begin position="561"/>
        <end position="589"/>
    </location>
</feature>
<evidence type="ECO:0000256" key="7">
    <source>
        <dbReference type="PROSITE-ProRule" id="PRU00042"/>
    </source>
</evidence>
<dbReference type="KEGG" id="dvv:114334559"/>
<feature type="compositionally biased region" description="Acidic residues" evidence="8">
    <location>
        <begin position="1194"/>
        <end position="1205"/>
    </location>
</feature>